<evidence type="ECO:0000259" key="1">
    <source>
        <dbReference type="Pfam" id="PF21762"/>
    </source>
</evidence>
<feature type="domain" description="Gfd2/YDR514C-like C-terminal" evidence="1">
    <location>
        <begin position="92"/>
        <end position="212"/>
    </location>
</feature>
<protein>
    <recommendedName>
        <fullName evidence="1">Gfd2/YDR514C-like C-terminal domain-containing protein</fullName>
    </recommendedName>
</protein>
<evidence type="ECO:0000313" key="3">
    <source>
        <dbReference type="Proteomes" id="UP001337655"/>
    </source>
</evidence>
<organism evidence="2 3">
    <name type="scientific">Saxophila tyrrhenica</name>
    <dbReference type="NCBI Taxonomy" id="1690608"/>
    <lineage>
        <taxon>Eukaryota</taxon>
        <taxon>Fungi</taxon>
        <taxon>Dikarya</taxon>
        <taxon>Ascomycota</taxon>
        <taxon>Pezizomycotina</taxon>
        <taxon>Dothideomycetes</taxon>
        <taxon>Dothideomycetidae</taxon>
        <taxon>Mycosphaerellales</taxon>
        <taxon>Extremaceae</taxon>
        <taxon>Saxophila</taxon>
    </lineage>
</organism>
<comment type="caution">
    <text evidence="2">The sequence shown here is derived from an EMBL/GenBank/DDBJ whole genome shotgun (WGS) entry which is preliminary data.</text>
</comment>
<accession>A0AAV9PHE3</accession>
<reference evidence="2 3" key="1">
    <citation type="submission" date="2023-08" db="EMBL/GenBank/DDBJ databases">
        <title>Black Yeasts Isolated from many extreme environments.</title>
        <authorList>
            <person name="Coleine C."/>
            <person name="Stajich J.E."/>
            <person name="Selbmann L."/>
        </authorList>
    </citation>
    <scope>NUCLEOTIDE SEQUENCE [LARGE SCALE GENOMIC DNA]</scope>
    <source>
        <strain evidence="2 3">CCFEE 5935</strain>
    </source>
</reference>
<dbReference type="GeneID" id="89924474"/>
<gene>
    <name evidence="2" type="ORF">LTR77_003127</name>
</gene>
<proteinExistence type="predicted"/>
<evidence type="ECO:0000313" key="2">
    <source>
        <dbReference type="EMBL" id="KAK5173005.1"/>
    </source>
</evidence>
<dbReference type="InterPro" id="IPR048519">
    <property type="entry name" value="Gfd2/YDR514C-like_C"/>
</dbReference>
<keyword evidence="3" id="KW-1185">Reference proteome</keyword>
<name>A0AAV9PHE3_9PEZI</name>
<dbReference type="EMBL" id="JAVRRT010000004">
    <property type="protein sequence ID" value="KAK5173005.1"/>
    <property type="molecule type" value="Genomic_DNA"/>
</dbReference>
<dbReference type="RefSeq" id="XP_064661723.1">
    <property type="nucleotide sequence ID" value="XM_064800384.1"/>
</dbReference>
<dbReference type="AlphaFoldDB" id="A0AAV9PHE3"/>
<sequence>MRTPYSSASHTYKRAWYGSRGWREARRVRAEFSNDREAYWNAYRPSAKELDVILSESMKAFRVLRASLIQQALETLLSALASGDCPPENYKFVAIDFEGTMGDGGVKEVGLAAFDPKHLFERRSPSATNLAVEGQHYAFSRNRSRGFLFGETVRTTTNALPRVVQEYFDSHLNDDSGGVILVGHSLGADTLQMDNYGVPVESLPAIVGTVDTT</sequence>
<dbReference type="Proteomes" id="UP001337655">
    <property type="component" value="Unassembled WGS sequence"/>
</dbReference>
<dbReference type="Pfam" id="PF21762">
    <property type="entry name" value="DEDDh_C"/>
    <property type="match status" value="1"/>
</dbReference>